<feature type="transmembrane region" description="Helical" evidence="1">
    <location>
        <begin position="492"/>
        <end position="512"/>
    </location>
</feature>
<feature type="transmembrane region" description="Helical" evidence="1">
    <location>
        <begin position="325"/>
        <end position="345"/>
    </location>
</feature>
<sequence length="763" mass="83209">MPSIPAVFILAGSITVALVFGATIVGRYLSGLLPVRLRPLAKFYLAPALGLALFTVGASIVGRWLPLGNWIIAAVLSLGPICWAILREPFKGRMLLHAVSNSLFSLAAGISMLAPLLVFGAFNAHNDAFTYLAHSGWLQNHAFSNTIEPGLITPVTTQIAMYQHFGFRMGSSFFIALVQSIFGLRWAYAAYPAVIISAIFSTCLSLGFPISAYLRRFSRRTRLLVLCFPAFGFGGLVFAANFGFLPQTLGLTFACSLLFLSGSVFKWFGALETDDMRAVLKPAILSALLLSAFVFAYSEFVPFVGLAILIVAIATMIQSKNKLAIIAYGVFVLVFATLFLNLEIVRAFTALKLQSGAVVGTPVNWTLIGFIAHALGTHGGAWDTFQWALPSGDWVSYGAGVFTVLLLTALLAHGCRGLSRSAKTPHLLPITTMLVILSLGLLYFRYLVPSPFSVGVGQSWSQFKLADWAHPFVSVFVLLAFFFLLSKMGKWAAKTVTAFFALGFVAAGVLAVERVKPVVKSYGDVHDLARFYTDFRDAVLTSCPPLAPLYLALGDSDQKIRQIATLYLPDRQVLADWKGDDYVQAWLPEADRRGELVPGQCIVERQSSQQISVGGRNVGAFTVGAVPDVGRILIGVVQGAHDQETNGKDWWRWIEREVSFELQPRLVDGQAMRTRVRFAYQTRGPQTITLALQSDGGNEGDSVSTFAVKSTGEGSEVFDHVFDVPPADIRRLHMTTNGVAFPLQEPDTRSAAWRIENLHIEPS</sequence>
<keyword evidence="1" id="KW-1133">Transmembrane helix</keyword>
<keyword evidence="3" id="KW-1185">Reference proteome</keyword>
<dbReference type="Proteomes" id="UP000565286">
    <property type="component" value="Unassembled WGS sequence"/>
</dbReference>
<feature type="transmembrane region" description="Helical" evidence="1">
    <location>
        <begin position="468"/>
        <end position="485"/>
    </location>
</feature>
<comment type="caution">
    <text evidence="2">The sequence shown here is derived from an EMBL/GenBank/DDBJ whole genome shotgun (WGS) entry which is preliminary data.</text>
</comment>
<proteinExistence type="predicted"/>
<gene>
    <name evidence="2" type="ORF">GGQ73_000522</name>
</gene>
<feature type="transmembrane region" description="Helical" evidence="1">
    <location>
        <begin position="169"/>
        <end position="188"/>
    </location>
</feature>
<feature type="transmembrane region" description="Helical" evidence="1">
    <location>
        <begin position="395"/>
        <end position="415"/>
    </location>
</feature>
<protein>
    <submittedName>
        <fullName evidence="2">Uncharacterized protein</fullName>
    </submittedName>
</protein>
<dbReference type="AlphaFoldDB" id="A0A7W6G0P0"/>
<feature type="transmembrane region" description="Helical" evidence="1">
    <location>
        <begin position="251"/>
        <end position="271"/>
    </location>
</feature>
<feature type="transmembrane region" description="Helical" evidence="1">
    <location>
        <begin position="427"/>
        <end position="448"/>
    </location>
</feature>
<feature type="transmembrane region" description="Helical" evidence="1">
    <location>
        <begin position="6"/>
        <end position="29"/>
    </location>
</feature>
<dbReference type="EMBL" id="JACIDV010000001">
    <property type="protein sequence ID" value="MBB3944599.1"/>
    <property type="molecule type" value="Genomic_DNA"/>
</dbReference>
<feature type="transmembrane region" description="Helical" evidence="1">
    <location>
        <begin position="357"/>
        <end position="375"/>
    </location>
</feature>
<keyword evidence="1" id="KW-0472">Membrane</keyword>
<feature type="transmembrane region" description="Helical" evidence="1">
    <location>
        <begin position="98"/>
        <end position="122"/>
    </location>
</feature>
<name>A0A7W6G0P0_9HYPH</name>
<dbReference type="RefSeq" id="WP_183893712.1">
    <property type="nucleotide sequence ID" value="NZ_JACIDV010000001.1"/>
</dbReference>
<feature type="transmembrane region" description="Helical" evidence="1">
    <location>
        <begin position="223"/>
        <end position="245"/>
    </location>
</feature>
<feature type="transmembrane region" description="Helical" evidence="1">
    <location>
        <begin position="283"/>
        <end position="313"/>
    </location>
</feature>
<feature type="transmembrane region" description="Helical" evidence="1">
    <location>
        <begin position="194"/>
        <end position="214"/>
    </location>
</feature>
<organism evidence="2 3">
    <name type="scientific">Rhizobium skierniewicense</name>
    <dbReference type="NCBI Taxonomy" id="984260"/>
    <lineage>
        <taxon>Bacteria</taxon>
        <taxon>Pseudomonadati</taxon>
        <taxon>Pseudomonadota</taxon>
        <taxon>Alphaproteobacteria</taxon>
        <taxon>Hyphomicrobiales</taxon>
        <taxon>Rhizobiaceae</taxon>
        <taxon>Rhizobium/Agrobacterium group</taxon>
        <taxon>Rhizobium</taxon>
    </lineage>
</organism>
<keyword evidence="1" id="KW-0812">Transmembrane</keyword>
<evidence type="ECO:0000256" key="1">
    <source>
        <dbReference type="SAM" id="Phobius"/>
    </source>
</evidence>
<feature type="transmembrane region" description="Helical" evidence="1">
    <location>
        <begin position="41"/>
        <end position="61"/>
    </location>
</feature>
<feature type="transmembrane region" description="Helical" evidence="1">
    <location>
        <begin position="67"/>
        <end position="86"/>
    </location>
</feature>
<evidence type="ECO:0000313" key="3">
    <source>
        <dbReference type="Proteomes" id="UP000565286"/>
    </source>
</evidence>
<evidence type="ECO:0000313" key="2">
    <source>
        <dbReference type="EMBL" id="MBB3944599.1"/>
    </source>
</evidence>
<reference evidence="2 3" key="1">
    <citation type="submission" date="2020-08" db="EMBL/GenBank/DDBJ databases">
        <title>Genomic Encyclopedia of Type Strains, Phase IV (KMG-IV): sequencing the most valuable type-strain genomes for metagenomic binning, comparative biology and taxonomic classification.</title>
        <authorList>
            <person name="Goeker M."/>
        </authorList>
    </citation>
    <scope>NUCLEOTIDE SEQUENCE [LARGE SCALE GENOMIC DNA]</scope>
    <source>
        <strain evidence="2 3">DSM 26438</strain>
    </source>
</reference>
<accession>A0A7W6G0P0</accession>